<gene>
    <name evidence="2" type="ORF">JBF11_00760</name>
</gene>
<dbReference type="EMBL" id="CP065938">
    <property type="protein sequence ID" value="UWX05894.1"/>
    <property type="molecule type" value="Genomic_DNA"/>
</dbReference>
<name>A0ABY5Y138_9BACT</name>
<reference evidence="2" key="1">
    <citation type="submission" date="2020-12" db="EMBL/GenBank/DDBJ databases">
        <title>Taurinivorans muris gen. nov., sp. nov., fundamental and realized metabolic niche of a ubiquitous sulfidogenic bacterium in the murine intestine.</title>
        <authorList>
            <person name="Ye H."/>
            <person name="Hanson B.T."/>
            <person name="Loy A."/>
        </authorList>
    </citation>
    <scope>NUCLEOTIDE SEQUENCE</scope>
    <source>
        <strain evidence="2">LT0009</strain>
    </source>
</reference>
<evidence type="ECO:0000313" key="2">
    <source>
        <dbReference type="EMBL" id="UWX05894.1"/>
    </source>
</evidence>
<dbReference type="Gene3D" id="2.30.40.10">
    <property type="entry name" value="Urease, subunit C, domain 1"/>
    <property type="match status" value="1"/>
</dbReference>
<dbReference type="PANTHER" id="PTHR22642:SF2">
    <property type="entry name" value="PROTEIN LONG AFTER FAR-RED 3"/>
    <property type="match status" value="1"/>
</dbReference>
<dbReference type="InterPro" id="IPR011059">
    <property type="entry name" value="Metal-dep_hydrolase_composite"/>
</dbReference>
<feature type="domain" description="Amidohydrolase 3" evidence="1">
    <location>
        <begin position="63"/>
        <end position="555"/>
    </location>
</feature>
<dbReference type="CDD" id="cd01300">
    <property type="entry name" value="YtcJ_like"/>
    <property type="match status" value="1"/>
</dbReference>
<dbReference type="InterPro" id="IPR013108">
    <property type="entry name" value="Amidohydro_3"/>
</dbReference>
<dbReference type="SUPFAM" id="SSF51556">
    <property type="entry name" value="Metallo-dependent hydrolases"/>
    <property type="match status" value="1"/>
</dbReference>
<dbReference type="PANTHER" id="PTHR22642">
    <property type="entry name" value="IMIDAZOLONEPROPIONASE"/>
    <property type="match status" value="1"/>
</dbReference>
<evidence type="ECO:0000259" key="1">
    <source>
        <dbReference type="Pfam" id="PF07969"/>
    </source>
</evidence>
<evidence type="ECO:0000313" key="3">
    <source>
        <dbReference type="Proteomes" id="UP001058120"/>
    </source>
</evidence>
<dbReference type="Pfam" id="PF07969">
    <property type="entry name" value="Amidohydro_3"/>
    <property type="match status" value="1"/>
</dbReference>
<dbReference type="SUPFAM" id="SSF51338">
    <property type="entry name" value="Composite domain of metallo-dependent hydrolases"/>
    <property type="match status" value="1"/>
</dbReference>
<dbReference type="Gene3D" id="3.20.20.140">
    <property type="entry name" value="Metal-dependent hydrolases"/>
    <property type="match status" value="1"/>
</dbReference>
<sequence length="558" mass="62668">MIQAYKGGIMKVFADTVYYNGSILTMNDEQKFAEAVAVHDETIMAVGDLQQVKQYADNHTKYFNLQGKALLPGFIDAHSHILDTALRALWVDVNSCPLGAVRNIDDVIALLRQKAETLAEGEWIVGWGYDDSKVKEMRHLISDDLDRVSTKHPVSVAHISGWVTYHNRLALTKGGITDDTSDTEYYRILRDDDNKATGVIETALCPVMAKIPPADKPAFIKGLEAVSKQYAAKGCTTVQEGWWCTRESVDLASEAMNKDVFKLRLVLYPVGEGDVYDKEWNNLYPELKSGDYADEKKMICMGAAKLTADGSIQARTAFLSKPYYVCPDGKPDFLGPYNHEQQWLNERVLELHKQGKQVAVHCNGDGAIEMALNAFEYAQKIHYRKDSRFIFIHCQTVRPDQLKRIAELKACISFFPVHTYYWGKRHHDIFLGPKRAKRLDPVRESMSLGINCTLHNDTYITPIDPLLCVWSAVNRQSYEGQDLGKAEQGIDVYSALKAITINVAFQGFEENVKGSIEVGKLADFVVLAENPLEADEWKIKDLKIAATIVGNKLVYGDI</sequence>
<dbReference type="InterPro" id="IPR032466">
    <property type="entry name" value="Metal_Hydrolase"/>
</dbReference>
<proteinExistence type="predicted"/>
<dbReference type="InterPro" id="IPR033932">
    <property type="entry name" value="YtcJ-like"/>
</dbReference>
<protein>
    <submittedName>
        <fullName evidence="2">Amidohydrolase</fullName>
    </submittedName>
</protein>
<keyword evidence="3" id="KW-1185">Reference proteome</keyword>
<dbReference type="Proteomes" id="UP001058120">
    <property type="component" value="Chromosome"/>
</dbReference>
<accession>A0ABY5Y138</accession>
<organism evidence="2 3">
    <name type="scientific">Taurinivorans muris</name>
    <dbReference type="NCBI Taxonomy" id="2787751"/>
    <lineage>
        <taxon>Bacteria</taxon>
        <taxon>Pseudomonadati</taxon>
        <taxon>Thermodesulfobacteriota</taxon>
        <taxon>Desulfovibrionia</taxon>
        <taxon>Desulfovibrionales</taxon>
        <taxon>Desulfovibrionaceae</taxon>
        <taxon>Taurinivorans</taxon>
    </lineage>
</organism>
<dbReference type="Gene3D" id="3.10.310.70">
    <property type="match status" value="1"/>
</dbReference>